<dbReference type="Proteomes" id="UP001255246">
    <property type="component" value="Unassembled WGS sequence"/>
</dbReference>
<dbReference type="InterPro" id="IPR032710">
    <property type="entry name" value="NTF2-like_dom_sf"/>
</dbReference>
<dbReference type="InterPro" id="IPR039437">
    <property type="entry name" value="FrzH/put_lumazine-bd"/>
</dbReference>
<keyword evidence="2" id="KW-1185">Reference proteome</keyword>
<comment type="caution">
    <text evidence="1">The sequence shown here is derived from an EMBL/GenBank/DDBJ whole genome shotgun (WGS) entry which is preliminary data.</text>
</comment>
<name>A0ABU3AAL6_9FLAO</name>
<dbReference type="SUPFAM" id="SSF54427">
    <property type="entry name" value="NTF2-like"/>
    <property type="match status" value="1"/>
</dbReference>
<reference evidence="1 2" key="1">
    <citation type="submission" date="2023-09" db="EMBL/GenBank/DDBJ databases">
        <authorList>
            <person name="Rey-Velasco X."/>
        </authorList>
    </citation>
    <scope>NUCLEOTIDE SEQUENCE [LARGE SCALE GENOMIC DNA]</scope>
    <source>
        <strain evidence="1 2">F388</strain>
    </source>
</reference>
<sequence length="141" mass="16292">MKKYITLFSLLFITITLFSQTEEQQITETLNRYIQGSSYSYPKLIESAFYEEASLFLSKKDQEIWLLSPKEYGALFEKRERGVFNGRYGKILTIDVSNNIAMAKAEISIPKSNMLFIDIFLLKKLEGKWKIISKAAAQIVD</sequence>
<organism evidence="1 2">
    <name type="scientific">Croceitalea rosinachiae</name>
    <dbReference type="NCBI Taxonomy" id="3075596"/>
    <lineage>
        <taxon>Bacteria</taxon>
        <taxon>Pseudomonadati</taxon>
        <taxon>Bacteroidota</taxon>
        <taxon>Flavobacteriia</taxon>
        <taxon>Flavobacteriales</taxon>
        <taxon>Flavobacteriaceae</taxon>
        <taxon>Croceitalea</taxon>
    </lineage>
</organism>
<dbReference type="EMBL" id="JAVRHR010000001">
    <property type="protein sequence ID" value="MDT0606118.1"/>
    <property type="molecule type" value="Genomic_DNA"/>
</dbReference>
<dbReference type="RefSeq" id="WP_311349678.1">
    <property type="nucleotide sequence ID" value="NZ_JAVRHR010000001.1"/>
</dbReference>
<evidence type="ECO:0000313" key="1">
    <source>
        <dbReference type="EMBL" id="MDT0606118.1"/>
    </source>
</evidence>
<dbReference type="Pfam" id="PF12893">
    <property type="entry name" value="Lumazine_bd_2"/>
    <property type="match status" value="1"/>
</dbReference>
<accession>A0ABU3AAL6</accession>
<evidence type="ECO:0000313" key="2">
    <source>
        <dbReference type="Proteomes" id="UP001255246"/>
    </source>
</evidence>
<protein>
    <submittedName>
        <fullName evidence="1">Nuclear transport factor 2 family protein</fullName>
    </submittedName>
</protein>
<dbReference type="Gene3D" id="3.10.450.50">
    <property type="match status" value="1"/>
</dbReference>
<gene>
    <name evidence="1" type="ORF">RM706_03710</name>
</gene>
<proteinExistence type="predicted"/>